<reference evidence="1 2" key="1">
    <citation type="submission" date="2024-01" db="EMBL/GenBank/DDBJ databases">
        <title>The genomes of 5 underutilized Papilionoideae crops provide insights into root nodulation and disease resistanc.</title>
        <authorList>
            <person name="Jiang F."/>
        </authorList>
    </citation>
    <scope>NUCLEOTIDE SEQUENCE [LARGE SCALE GENOMIC DNA]</scope>
    <source>
        <strain evidence="1">DUOXIRENSHENG_FW03</strain>
        <tissue evidence="1">Leaves</tissue>
    </source>
</reference>
<dbReference type="AlphaFoldDB" id="A0AAN9SYA9"/>
<dbReference type="EMBL" id="JAYMYS010000001">
    <property type="protein sequence ID" value="KAK7410123.1"/>
    <property type="molecule type" value="Genomic_DNA"/>
</dbReference>
<name>A0AAN9SYA9_PSOTE</name>
<sequence>MEATSDLLSRFSASHSGLRRDLSAWPSKIKDTVRNNPTLSEYCGLKWDDIGPMVPPSTTCPVCTNPEQQSCLECGRKWGQPRGVLWYSHLQKCARKRVENSCIRPVEVCSKGSNKEDASSKVLALGNSGEFEVVADSCKEYEILNCQGPNIEMVESFNMHALGSSYSCMGQQVLVSQDSNKEHVNSLVFGVSGIINDSIYSRLRYVNTDDHGSIGVAAKNHLHGSEIMGLNVRINENE</sequence>
<dbReference type="Proteomes" id="UP001386955">
    <property type="component" value="Unassembled WGS sequence"/>
</dbReference>
<organism evidence="1 2">
    <name type="scientific">Psophocarpus tetragonolobus</name>
    <name type="common">Winged bean</name>
    <name type="synonym">Dolichos tetragonolobus</name>
    <dbReference type="NCBI Taxonomy" id="3891"/>
    <lineage>
        <taxon>Eukaryota</taxon>
        <taxon>Viridiplantae</taxon>
        <taxon>Streptophyta</taxon>
        <taxon>Embryophyta</taxon>
        <taxon>Tracheophyta</taxon>
        <taxon>Spermatophyta</taxon>
        <taxon>Magnoliopsida</taxon>
        <taxon>eudicotyledons</taxon>
        <taxon>Gunneridae</taxon>
        <taxon>Pentapetalae</taxon>
        <taxon>rosids</taxon>
        <taxon>fabids</taxon>
        <taxon>Fabales</taxon>
        <taxon>Fabaceae</taxon>
        <taxon>Papilionoideae</taxon>
        <taxon>50 kb inversion clade</taxon>
        <taxon>NPAAA clade</taxon>
        <taxon>indigoferoid/millettioid clade</taxon>
        <taxon>Phaseoleae</taxon>
        <taxon>Psophocarpus</taxon>
    </lineage>
</organism>
<proteinExistence type="predicted"/>
<keyword evidence="2" id="KW-1185">Reference proteome</keyword>
<accession>A0AAN9SYA9</accession>
<evidence type="ECO:0000313" key="2">
    <source>
        <dbReference type="Proteomes" id="UP001386955"/>
    </source>
</evidence>
<evidence type="ECO:0000313" key="1">
    <source>
        <dbReference type="EMBL" id="KAK7410123.1"/>
    </source>
</evidence>
<protein>
    <submittedName>
        <fullName evidence="1">Uncharacterized protein</fullName>
    </submittedName>
</protein>
<comment type="caution">
    <text evidence="1">The sequence shown here is derived from an EMBL/GenBank/DDBJ whole genome shotgun (WGS) entry which is preliminary data.</text>
</comment>
<gene>
    <name evidence="1" type="ORF">VNO78_00659</name>
</gene>